<dbReference type="InterPro" id="IPR045584">
    <property type="entry name" value="Pilin-like"/>
</dbReference>
<keyword evidence="1" id="KW-0472">Membrane</keyword>
<name>A0ABV7HNU0_9GAMM</name>
<sequence>MKRSITYKNNGFTLIELIVVITIIGILAAVAIPRLSGLEREARIASIQGLLGAVKSASSLAHATSLVQGEPATIDMEGQTINMVNEYPAAGANGIALAVAFDAIDYTFTGGNPSTFELAGYSGSDCEVQYNAADGTGAPPVIVAETSGC</sequence>
<protein>
    <submittedName>
        <fullName evidence="2">Type IV pilin protein</fullName>
    </submittedName>
</protein>
<dbReference type="NCBIfam" id="TIGR02532">
    <property type="entry name" value="IV_pilin_GFxxxE"/>
    <property type="match status" value="1"/>
</dbReference>
<evidence type="ECO:0000256" key="1">
    <source>
        <dbReference type="SAM" id="Phobius"/>
    </source>
</evidence>
<dbReference type="Pfam" id="PF07963">
    <property type="entry name" value="N_methyl"/>
    <property type="match status" value="1"/>
</dbReference>
<dbReference type="InterPro" id="IPR012902">
    <property type="entry name" value="N_methyl_site"/>
</dbReference>
<dbReference type="RefSeq" id="WP_382416318.1">
    <property type="nucleotide sequence ID" value="NZ_AP031500.1"/>
</dbReference>
<evidence type="ECO:0000313" key="3">
    <source>
        <dbReference type="Proteomes" id="UP001595548"/>
    </source>
</evidence>
<dbReference type="Gene3D" id="3.30.700.10">
    <property type="entry name" value="Glycoprotein, Type 4 Pilin"/>
    <property type="match status" value="1"/>
</dbReference>
<dbReference type="SUPFAM" id="SSF54523">
    <property type="entry name" value="Pili subunits"/>
    <property type="match status" value="1"/>
</dbReference>
<dbReference type="PANTHER" id="PTHR30093">
    <property type="entry name" value="GENERAL SECRETION PATHWAY PROTEIN G"/>
    <property type="match status" value="1"/>
</dbReference>
<gene>
    <name evidence="2" type="ORF">ACFOEB_10115</name>
</gene>
<dbReference type="EMBL" id="JBHRTL010000006">
    <property type="protein sequence ID" value="MFC3155553.1"/>
    <property type="molecule type" value="Genomic_DNA"/>
</dbReference>
<keyword evidence="1" id="KW-1133">Transmembrane helix</keyword>
<reference evidence="3" key="1">
    <citation type="journal article" date="2019" name="Int. J. Syst. Evol. Microbiol.">
        <title>The Global Catalogue of Microorganisms (GCM) 10K type strain sequencing project: providing services to taxonomists for standard genome sequencing and annotation.</title>
        <authorList>
            <consortium name="The Broad Institute Genomics Platform"/>
            <consortium name="The Broad Institute Genome Sequencing Center for Infectious Disease"/>
            <person name="Wu L."/>
            <person name="Ma J."/>
        </authorList>
    </citation>
    <scope>NUCLEOTIDE SEQUENCE [LARGE SCALE GENOMIC DNA]</scope>
    <source>
        <strain evidence="3">KCTC 52141</strain>
    </source>
</reference>
<keyword evidence="3" id="KW-1185">Reference proteome</keyword>
<feature type="transmembrane region" description="Helical" evidence="1">
    <location>
        <begin position="12"/>
        <end position="32"/>
    </location>
</feature>
<proteinExistence type="predicted"/>
<evidence type="ECO:0000313" key="2">
    <source>
        <dbReference type="EMBL" id="MFC3155553.1"/>
    </source>
</evidence>
<comment type="caution">
    <text evidence="2">The sequence shown here is derived from an EMBL/GenBank/DDBJ whole genome shotgun (WGS) entry which is preliminary data.</text>
</comment>
<organism evidence="2 3">
    <name type="scientific">Gilvimarinus japonicus</name>
    <dbReference type="NCBI Taxonomy" id="1796469"/>
    <lineage>
        <taxon>Bacteria</taxon>
        <taxon>Pseudomonadati</taxon>
        <taxon>Pseudomonadota</taxon>
        <taxon>Gammaproteobacteria</taxon>
        <taxon>Cellvibrionales</taxon>
        <taxon>Cellvibrionaceae</taxon>
        <taxon>Gilvimarinus</taxon>
    </lineage>
</organism>
<dbReference type="PANTHER" id="PTHR30093:SF7">
    <property type="entry name" value="MSHA MAJOR PILIN SUBUNIT MSHA"/>
    <property type="match status" value="1"/>
</dbReference>
<accession>A0ABV7HNU0</accession>
<dbReference type="Proteomes" id="UP001595548">
    <property type="component" value="Unassembled WGS sequence"/>
</dbReference>
<keyword evidence="1" id="KW-0812">Transmembrane</keyword>